<sequence length="266" mass="30332">MNNDKRSEKMMTADGNVGNEKEMSAWEQGLRQLRQNRQAASTSEKNDPHLTVPTQDLNRKTAERKQEAGRLDGDARDEALRQYLWHWQREHNVGLSEKNQNIDELDATVLLQDDWLSAQASLQGDVAEADILKNQTVWLKSSNCQAKQATEETDKAADESGEKVFDIPTEVPVVVQVLKPEVVTGKPVLCLSERELLMRLEQRLLPHLTDAVNGMVRVAMQKQIAVLTRELQQALSEETPDLVQEVLEHNLKMVLSEIRYELKFKR</sequence>
<feature type="compositionally biased region" description="Basic and acidic residues" evidence="1">
    <location>
        <begin position="1"/>
        <end position="11"/>
    </location>
</feature>
<accession>A0A448VHZ0</accession>
<dbReference type="EMBL" id="LR134533">
    <property type="protein sequence ID" value="VEJ49368.1"/>
    <property type="molecule type" value="Genomic_DNA"/>
</dbReference>
<dbReference type="AlphaFoldDB" id="A0A448VHZ0"/>
<dbReference type="Proteomes" id="UP000272771">
    <property type="component" value="Chromosome"/>
</dbReference>
<evidence type="ECO:0000313" key="2">
    <source>
        <dbReference type="EMBL" id="VEJ49368.1"/>
    </source>
</evidence>
<dbReference type="STRING" id="28091.SAMEA3174300_00850"/>
<evidence type="ECO:0000313" key="3">
    <source>
        <dbReference type="Proteomes" id="UP000272771"/>
    </source>
</evidence>
<evidence type="ECO:0000256" key="1">
    <source>
        <dbReference type="SAM" id="MobiDB-lite"/>
    </source>
</evidence>
<feature type="compositionally biased region" description="Basic and acidic residues" evidence="1">
    <location>
        <begin position="57"/>
        <end position="73"/>
    </location>
</feature>
<organism evidence="2 3">
    <name type="scientific">Neisseria weaveri</name>
    <dbReference type="NCBI Taxonomy" id="28091"/>
    <lineage>
        <taxon>Bacteria</taxon>
        <taxon>Pseudomonadati</taxon>
        <taxon>Pseudomonadota</taxon>
        <taxon>Betaproteobacteria</taxon>
        <taxon>Neisseriales</taxon>
        <taxon>Neisseriaceae</taxon>
        <taxon>Neisseria</taxon>
    </lineage>
</organism>
<keyword evidence="3" id="KW-1185">Reference proteome</keyword>
<feature type="compositionally biased region" description="Polar residues" evidence="1">
    <location>
        <begin position="33"/>
        <end position="43"/>
    </location>
</feature>
<feature type="region of interest" description="Disordered" evidence="1">
    <location>
        <begin position="1"/>
        <end position="73"/>
    </location>
</feature>
<protein>
    <submittedName>
        <fullName evidence="2">Uncharacterized protein</fullName>
    </submittedName>
</protein>
<name>A0A448VHZ0_9NEIS</name>
<dbReference type="RefSeq" id="WP_004284068.1">
    <property type="nucleotide sequence ID" value="NZ_CAUJRG010000003.1"/>
</dbReference>
<proteinExistence type="predicted"/>
<gene>
    <name evidence="2" type="ORF">NCTC12742_00164</name>
</gene>
<dbReference type="KEGG" id="nwe:SAMEA3174300_0850"/>
<reference evidence="2 3" key="1">
    <citation type="submission" date="2018-12" db="EMBL/GenBank/DDBJ databases">
        <authorList>
            <consortium name="Pathogen Informatics"/>
        </authorList>
    </citation>
    <scope>NUCLEOTIDE SEQUENCE [LARGE SCALE GENOMIC DNA]</scope>
    <source>
        <strain evidence="2 3">NCTC12742</strain>
    </source>
</reference>
<dbReference type="OrthoDB" id="8613599at2"/>